<name>A0ABS9KQE7_9BACT</name>
<gene>
    <name evidence="2" type="ORF">LZZ85_09700</name>
</gene>
<evidence type="ECO:0000313" key="3">
    <source>
        <dbReference type="Proteomes" id="UP001165367"/>
    </source>
</evidence>
<sequence length="115" mass="13015">MGYIFLGIGIILFLLILRPVHVLMNIANGKAFVEENHRMLRLSGSVIIEFLPFSFLAEVSILQIYRGSIPSGLEYPLWENLYEKRKGFVVGIALLLLAAAFKKGYELKEEQTLTV</sequence>
<keyword evidence="3" id="KW-1185">Reference proteome</keyword>
<keyword evidence="1" id="KW-1133">Transmembrane helix</keyword>
<dbReference type="EMBL" id="JAKLTR010000005">
    <property type="protein sequence ID" value="MCG2614556.1"/>
    <property type="molecule type" value="Genomic_DNA"/>
</dbReference>
<dbReference type="Proteomes" id="UP001165367">
    <property type="component" value="Unassembled WGS sequence"/>
</dbReference>
<reference evidence="2" key="1">
    <citation type="submission" date="2022-01" db="EMBL/GenBank/DDBJ databases">
        <authorList>
            <person name="Jo J.-H."/>
            <person name="Im W.-T."/>
        </authorList>
    </citation>
    <scope>NUCLEOTIDE SEQUENCE</scope>
    <source>
        <strain evidence="2">NA20</strain>
    </source>
</reference>
<comment type="caution">
    <text evidence="2">The sequence shown here is derived from an EMBL/GenBank/DDBJ whole genome shotgun (WGS) entry which is preliminary data.</text>
</comment>
<keyword evidence="1" id="KW-0812">Transmembrane</keyword>
<organism evidence="2 3">
    <name type="scientific">Terrimonas ginsenosidimutans</name>
    <dbReference type="NCBI Taxonomy" id="2908004"/>
    <lineage>
        <taxon>Bacteria</taxon>
        <taxon>Pseudomonadati</taxon>
        <taxon>Bacteroidota</taxon>
        <taxon>Chitinophagia</taxon>
        <taxon>Chitinophagales</taxon>
        <taxon>Chitinophagaceae</taxon>
        <taxon>Terrimonas</taxon>
    </lineage>
</organism>
<protein>
    <submittedName>
        <fullName evidence="2">DUF2975 domain-containing protein</fullName>
    </submittedName>
</protein>
<keyword evidence="1" id="KW-0472">Membrane</keyword>
<proteinExistence type="predicted"/>
<dbReference type="RefSeq" id="WP_237871083.1">
    <property type="nucleotide sequence ID" value="NZ_JAKLTR010000005.1"/>
</dbReference>
<feature type="transmembrane region" description="Helical" evidence="1">
    <location>
        <begin position="6"/>
        <end position="27"/>
    </location>
</feature>
<feature type="transmembrane region" description="Helical" evidence="1">
    <location>
        <begin position="39"/>
        <end position="65"/>
    </location>
</feature>
<evidence type="ECO:0000313" key="2">
    <source>
        <dbReference type="EMBL" id="MCG2614556.1"/>
    </source>
</evidence>
<accession>A0ABS9KQE7</accession>
<evidence type="ECO:0000256" key="1">
    <source>
        <dbReference type="SAM" id="Phobius"/>
    </source>
</evidence>